<dbReference type="EMBL" id="JAMOIL010000054">
    <property type="protein sequence ID" value="MCM0622845.1"/>
    <property type="molecule type" value="Genomic_DNA"/>
</dbReference>
<dbReference type="Proteomes" id="UP001139485">
    <property type="component" value="Unassembled WGS sequence"/>
</dbReference>
<comment type="caution">
    <text evidence="2">The sequence shown here is derived from an EMBL/GenBank/DDBJ whole genome shotgun (WGS) entry which is preliminary data.</text>
</comment>
<gene>
    <name evidence="2" type="ORF">M8330_21380</name>
</gene>
<protein>
    <submittedName>
        <fullName evidence="2">Uncharacterized protein</fullName>
    </submittedName>
</protein>
<evidence type="ECO:0000256" key="1">
    <source>
        <dbReference type="SAM" id="MobiDB-lite"/>
    </source>
</evidence>
<sequence>MPRRNRRTRRNRPVTQTPTYRDTRSLDQVAADLVKAGRAPVTILDRPFLGRPRTEQAEC</sequence>
<reference evidence="2" key="1">
    <citation type="submission" date="2022-05" db="EMBL/GenBank/DDBJ databases">
        <authorList>
            <person name="Tuo L."/>
        </authorList>
    </citation>
    <scope>NUCLEOTIDE SEQUENCE</scope>
    <source>
        <strain evidence="2">BSK12Z-4</strain>
    </source>
</reference>
<dbReference type="RefSeq" id="WP_250829001.1">
    <property type="nucleotide sequence ID" value="NZ_JAMOIL010000054.1"/>
</dbReference>
<evidence type="ECO:0000313" key="2">
    <source>
        <dbReference type="EMBL" id="MCM0622845.1"/>
    </source>
</evidence>
<accession>A0A9X2DBB7</accession>
<evidence type="ECO:0000313" key="3">
    <source>
        <dbReference type="Proteomes" id="UP001139485"/>
    </source>
</evidence>
<proteinExistence type="predicted"/>
<name>A0A9X2DBB7_9ACTN</name>
<feature type="region of interest" description="Disordered" evidence="1">
    <location>
        <begin position="1"/>
        <end position="25"/>
    </location>
</feature>
<feature type="compositionally biased region" description="Basic residues" evidence="1">
    <location>
        <begin position="1"/>
        <end position="12"/>
    </location>
</feature>
<dbReference type="AlphaFoldDB" id="A0A9X2DBB7"/>
<keyword evidence="3" id="KW-1185">Reference proteome</keyword>
<organism evidence="2 3">
    <name type="scientific">Nocardioides bruguierae</name>
    <dbReference type="NCBI Taxonomy" id="2945102"/>
    <lineage>
        <taxon>Bacteria</taxon>
        <taxon>Bacillati</taxon>
        <taxon>Actinomycetota</taxon>
        <taxon>Actinomycetes</taxon>
        <taxon>Propionibacteriales</taxon>
        <taxon>Nocardioidaceae</taxon>
        <taxon>Nocardioides</taxon>
    </lineage>
</organism>